<dbReference type="AlphaFoldDB" id="A0AAN6JVI7"/>
<feature type="compositionally biased region" description="Basic and acidic residues" evidence="9">
    <location>
        <begin position="774"/>
        <end position="783"/>
    </location>
</feature>
<feature type="compositionally biased region" description="Low complexity" evidence="9">
    <location>
        <begin position="695"/>
        <end position="710"/>
    </location>
</feature>
<dbReference type="GO" id="GO:0009231">
    <property type="term" value="P:riboflavin biosynthetic process"/>
    <property type="evidence" value="ECO:0007669"/>
    <property type="project" value="UniProtKB-KW"/>
</dbReference>
<comment type="pathway">
    <text evidence="1">Cofactor biosynthesis; riboflavin biosynthesis.</text>
</comment>
<keyword evidence="12" id="KW-1185">Reference proteome</keyword>
<evidence type="ECO:0000256" key="8">
    <source>
        <dbReference type="ARBA" id="ARBA00049295"/>
    </source>
</evidence>
<dbReference type="InterPro" id="IPR000926">
    <property type="entry name" value="RibA"/>
</dbReference>
<feature type="domain" description="GTP cyclohydrolase II" evidence="10">
    <location>
        <begin position="514"/>
        <end position="612"/>
    </location>
</feature>
<feature type="compositionally biased region" description="Basic residues" evidence="9">
    <location>
        <begin position="425"/>
        <end position="437"/>
    </location>
</feature>
<keyword evidence="4" id="KW-0686">Riboflavin biosynthesis</keyword>
<feature type="compositionally biased region" description="Basic and acidic residues" evidence="9">
    <location>
        <begin position="662"/>
        <end position="682"/>
    </location>
</feature>
<organism evidence="11 12">
    <name type="scientific">Tilletia horrida</name>
    <dbReference type="NCBI Taxonomy" id="155126"/>
    <lineage>
        <taxon>Eukaryota</taxon>
        <taxon>Fungi</taxon>
        <taxon>Dikarya</taxon>
        <taxon>Basidiomycota</taxon>
        <taxon>Ustilaginomycotina</taxon>
        <taxon>Exobasidiomycetes</taxon>
        <taxon>Tilletiales</taxon>
        <taxon>Tilletiaceae</taxon>
        <taxon>Tilletia</taxon>
    </lineage>
</organism>
<feature type="compositionally biased region" description="Polar residues" evidence="9">
    <location>
        <begin position="152"/>
        <end position="174"/>
    </location>
</feature>
<comment type="catalytic activity">
    <reaction evidence="8">
        <text>GTP + 4 H2O = 2,5-diamino-6-hydroxy-4-(5-phosphoribosylamino)-pyrimidine + formate + 2 phosphate + 3 H(+)</text>
        <dbReference type="Rhea" id="RHEA:23704"/>
        <dbReference type="ChEBI" id="CHEBI:15377"/>
        <dbReference type="ChEBI" id="CHEBI:15378"/>
        <dbReference type="ChEBI" id="CHEBI:15740"/>
        <dbReference type="ChEBI" id="CHEBI:37565"/>
        <dbReference type="ChEBI" id="CHEBI:43474"/>
        <dbReference type="ChEBI" id="CHEBI:58614"/>
        <dbReference type="EC" id="3.5.4.25"/>
    </reaction>
</comment>
<feature type="compositionally biased region" description="Low complexity" evidence="9">
    <location>
        <begin position="854"/>
        <end position="889"/>
    </location>
</feature>
<evidence type="ECO:0000256" key="6">
    <source>
        <dbReference type="ARBA" id="ARBA00022801"/>
    </source>
</evidence>
<evidence type="ECO:0000256" key="4">
    <source>
        <dbReference type="ARBA" id="ARBA00022619"/>
    </source>
</evidence>
<dbReference type="Pfam" id="PF00925">
    <property type="entry name" value="GTP_cyclohydro2"/>
    <property type="match status" value="2"/>
</dbReference>
<evidence type="ECO:0000256" key="7">
    <source>
        <dbReference type="ARBA" id="ARBA00023134"/>
    </source>
</evidence>
<gene>
    <name evidence="11" type="primary">RIB1</name>
    <name evidence="11" type="ORF">OC846_001861</name>
</gene>
<evidence type="ECO:0000259" key="10">
    <source>
        <dbReference type="Pfam" id="PF00925"/>
    </source>
</evidence>
<dbReference type="PANTHER" id="PTHR21327">
    <property type="entry name" value="GTP CYCLOHYDROLASE II-RELATED"/>
    <property type="match status" value="1"/>
</dbReference>
<evidence type="ECO:0000313" key="12">
    <source>
        <dbReference type="Proteomes" id="UP001176517"/>
    </source>
</evidence>
<dbReference type="SUPFAM" id="SSF142695">
    <property type="entry name" value="RibA-like"/>
    <property type="match status" value="2"/>
</dbReference>
<feature type="compositionally biased region" description="Low complexity" evidence="9">
    <location>
        <begin position="58"/>
        <end position="76"/>
    </location>
</feature>
<dbReference type="PANTHER" id="PTHR21327:SF29">
    <property type="entry name" value="GTP CYCLOHYDROLASE-2"/>
    <property type="match status" value="1"/>
</dbReference>
<keyword evidence="5" id="KW-0547">Nucleotide-binding</keyword>
<feature type="region of interest" description="Disordered" evidence="9">
    <location>
        <begin position="108"/>
        <end position="237"/>
    </location>
</feature>
<name>A0AAN6JVI7_9BASI</name>
<dbReference type="Proteomes" id="UP001176517">
    <property type="component" value="Unassembled WGS sequence"/>
</dbReference>
<evidence type="ECO:0000256" key="1">
    <source>
        <dbReference type="ARBA" id="ARBA00005104"/>
    </source>
</evidence>
<evidence type="ECO:0000256" key="3">
    <source>
        <dbReference type="ARBA" id="ARBA00012762"/>
    </source>
</evidence>
<feature type="region of interest" description="Disordered" evidence="9">
    <location>
        <begin position="617"/>
        <end position="719"/>
    </location>
</feature>
<comment type="caution">
    <text evidence="11">The sequence shown here is derived from an EMBL/GenBank/DDBJ whole genome shotgun (WGS) entry which is preliminary data.</text>
</comment>
<feature type="compositionally biased region" description="Basic residues" evidence="9">
    <location>
        <begin position="622"/>
        <end position="646"/>
    </location>
</feature>
<dbReference type="Gene3D" id="3.40.50.10990">
    <property type="entry name" value="GTP cyclohydrolase II"/>
    <property type="match status" value="1"/>
</dbReference>
<keyword evidence="7" id="KW-0342">GTP-binding</keyword>
<dbReference type="CDD" id="cd00641">
    <property type="entry name" value="GTP_cyclohydro2"/>
    <property type="match status" value="1"/>
</dbReference>
<dbReference type="InterPro" id="IPR036144">
    <property type="entry name" value="RibA-like_sf"/>
</dbReference>
<feature type="compositionally biased region" description="Gly residues" evidence="9">
    <location>
        <begin position="940"/>
        <end position="952"/>
    </location>
</feature>
<dbReference type="GO" id="GO:0005525">
    <property type="term" value="F:GTP binding"/>
    <property type="evidence" value="ECO:0007669"/>
    <property type="project" value="UniProtKB-KW"/>
</dbReference>
<feature type="compositionally biased region" description="Acidic residues" evidence="9">
    <location>
        <begin position="739"/>
        <end position="755"/>
    </location>
</feature>
<dbReference type="EMBL" id="JAPDMZ010000031">
    <property type="protein sequence ID" value="KAK0555004.1"/>
    <property type="molecule type" value="Genomic_DNA"/>
</dbReference>
<evidence type="ECO:0000256" key="2">
    <source>
        <dbReference type="ARBA" id="ARBA00008131"/>
    </source>
</evidence>
<proteinExistence type="inferred from homology"/>
<dbReference type="EC" id="3.5.4.25" evidence="3"/>
<protein>
    <recommendedName>
        <fullName evidence="3">GTP cyclohydrolase II</fullName>
        <ecNumber evidence="3">3.5.4.25</ecNumber>
    </recommendedName>
</protein>
<feature type="region of interest" description="Disordered" evidence="9">
    <location>
        <begin position="421"/>
        <end position="442"/>
    </location>
</feature>
<feature type="domain" description="GTP cyclohydrolase II" evidence="10">
    <location>
        <begin position="369"/>
        <end position="408"/>
    </location>
</feature>
<feature type="region of interest" description="Disordered" evidence="9">
    <location>
        <begin position="731"/>
        <end position="889"/>
    </location>
</feature>
<evidence type="ECO:0000256" key="9">
    <source>
        <dbReference type="SAM" id="MobiDB-lite"/>
    </source>
</evidence>
<feature type="compositionally biased region" description="Polar residues" evidence="9">
    <location>
        <begin position="121"/>
        <end position="130"/>
    </location>
</feature>
<feature type="region of interest" description="Disordered" evidence="9">
    <location>
        <begin position="924"/>
        <end position="952"/>
    </location>
</feature>
<reference evidence="11" key="1">
    <citation type="journal article" date="2023" name="PhytoFront">
        <title>Draft Genome Resources of Seven Strains of Tilletia horrida, Causal Agent of Kernel Smut of Rice.</title>
        <authorList>
            <person name="Khanal S."/>
            <person name="Antony Babu S."/>
            <person name="Zhou X.G."/>
        </authorList>
    </citation>
    <scope>NUCLEOTIDE SEQUENCE</scope>
    <source>
        <strain evidence="11">TX6</strain>
    </source>
</reference>
<keyword evidence="6 11" id="KW-0378">Hydrolase</keyword>
<dbReference type="GO" id="GO:0003935">
    <property type="term" value="F:GTP cyclohydrolase II activity"/>
    <property type="evidence" value="ECO:0007669"/>
    <property type="project" value="UniProtKB-EC"/>
</dbReference>
<evidence type="ECO:0000256" key="5">
    <source>
        <dbReference type="ARBA" id="ARBA00022741"/>
    </source>
</evidence>
<sequence length="952" mass="103534">MTSTSANHGHSHHHHHHHHHNHPPPIRYPLPTQADEDLLDLLTSSSFSPSLQHHHNHAASPIPALSSASASASSPLSRRPLSTLAALRRPPIDPIVLAATLSSGPHVTRHHFHHSFDGQAPDSSRSQQMPASVRKAKLREQQQQGAAKDAPSQDQPPMTHAQDQSSLEPSTAQASEERPSYVSKQAPRSVRLAREATDSNKPQTQSIAPALPPIAVSPQPERHDASSSMRRNPAPFPPPPLIVRCYARTRIPTPHGEVFAYIYKNNRDLKEHLALVVDPAQNDEIASAWYRSRASQGGKHTGTARVRPRRAEIRSRTLDELWAADETDMERIVRGAYVGRLSGDYQIASAPPSAPSARVEDDAEDEDLEELEPPLVRIHSECYTGETIGSQRCDCGEQLDEAIRLIALEDEITHPPYVRASSTSRYRHSHHSHHHHSESKSLLALPNDRISAVRMEDSIHSLGGGRTGSVFGITTNPHTPMLTGAPPSPTLPPHSPSLTDSVVGMQPPAKPRRARGIVVYLRQEGRGIGLLDKLMAYNLQDMGHDTVSANILLGHKADARTYDIAAAILRDLGCEDSVVAGSGKKGIRLLTNNPEKVEGMEREGVRVVERVPMVPRMWKTREGRRKSRRTEEKRRKKKRHAKSRSKTKVDEEGKSSRKSKREGKSSKEGRRTGDQAEEEKGGAHTTFSSSKKRAPALASSNSASHLHPSPGSDRGQVYRPSLLGIHSRILSQSSMFADSDADADISEDHIEDADEDVPHTDEGADGGALSQAEEGQRSQEEPKRRSRRSHKQRKPQSQPMSPSISLELVGAGSGAEADHEGRPNGGVAFEDGTDAEDQHDLHDLDDRDDEEGYESSAAESAGSHSSSESYLSSSSGYSSSSSSGDSYTAHVARRSGATMIGADVTRSAELERYLRTKVERMGHMLDLPSASSSADRRGDGGGAGPQGGSAAV</sequence>
<comment type="similarity">
    <text evidence="2">Belongs to the GTP cyclohydrolase II family.</text>
</comment>
<dbReference type="InterPro" id="IPR032677">
    <property type="entry name" value="GTP_cyclohydro_II"/>
</dbReference>
<feature type="compositionally biased region" description="Basic and acidic residues" evidence="9">
    <location>
        <begin position="836"/>
        <end position="845"/>
    </location>
</feature>
<feature type="region of interest" description="Disordered" evidence="9">
    <location>
        <begin position="1"/>
        <end position="31"/>
    </location>
</feature>
<feature type="compositionally biased region" description="Basic residues" evidence="9">
    <location>
        <begin position="9"/>
        <end position="22"/>
    </location>
</feature>
<feature type="compositionally biased region" description="Basic residues" evidence="9">
    <location>
        <begin position="784"/>
        <end position="794"/>
    </location>
</feature>
<feature type="region of interest" description="Disordered" evidence="9">
    <location>
        <begin position="49"/>
        <end position="76"/>
    </location>
</feature>
<accession>A0AAN6JVI7</accession>
<evidence type="ECO:0000313" key="11">
    <source>
        <dbReference type="EMBL" id="KAK0555004.1"/>
    </source>
</evidence>